<dbReference type="RefSeq" id="WP_168671557.1">
    <property type="nucleotide sequence ID" value="NZ_JAAVTK010000001.1"/>
</dbReference>
<evidence type="ECO:0000313" key="2">
    <source>
        <dbReference type="EMBL" id="NKI87926.1"/>
    </source>
</evidence>
<reference evidence="2 3" key="1">
    <citation type="submission" date="2020-03" db="EMBL/GenBank/DDBJ databases">
        <title>Genomic Encyclopedia of Type Strains, Phase IV (KMG-V): Genome sequencing to study the core and pangenomes of soil and plant-associated prokaryotes.</title>
        <authorList>
            <person name="Whitman W."/>
        </authorList>
    </citation>
    <scope>NUCLEOTIDE SEQUENCE [LARGE SCALE GENOMIC DNA]</scope>
    <source>
        <strain evidence="2 3">1B</strain>
    </source>
</reference>
<gene>
    <name evidence="2" type="ORF">HBN54_000505</name>
</gene>
<protein>
    <submittedName>
        <fullName evidence="2">Gpi18-like mannosyltransferase</fullName>
    </submittedName>
</protein>
<feature type="transmembrane region" description="Helical" evidence="1">
    <location>
        <begin position="269"/>
        <end position="293"/>
    </location>
</feature>
<feature type="transmembrane region" description="Helical" evidence="1">
    <location>
        <begin position="390"/>
        <end position="409"/>
    </location>
</feature>
<comment type="caution">
    <text evidence="2">The sequence shown here is derived from an EMBL/GenBank/DDBJ whole genome shotgun (WGS) entry which is preliminary data.</text>
</comment>
<feature type="transmembrane region" description="Helical" evidence="1">
    <location>
        <begin position="113"/>
        <end position="135"/>
    </location>
</feature>
<keyword evidence="1" id="KW-0472">Membrane</keyword>
<feature type="transmembrane region" description="Helical" evidence="1">
    <location>
        <begin position="171"/>
        <end position="188"/>
    </location>
</feature>
<accession>A0ABX1HFV0</accession>
<keyword evidence="1" id="KW-1133">Transmembrane helix</keyword>
<evidence type="ECO:0000313" key="3">
    <source>
        <dbReference type="Proteomes" id="UP000717634"/>
    </source>
</evidence>
<sequence>MGTLSFRRQAAYTILLFSLLLLLVPRAGHDSDMSFWVAWGKDIFYQGLGNVYKTPSNSYNPLYHYILWFFGWALGDVDKFIYYRHWLKAFTLVFDFAGAFWAASLVRERDRRFGLVLLLLLNIGYLYDTLVWIQVDAVYTFFAFGAVVLAVRQRAVASMLLFVLSLAAKPQAMIFLPPLLLLWAPLWWHRPRQLAVALVAGAALMTLILAPFIWGGEENYLPRIMEINLGAANFFPYLSMNAFNIWHILAPTPDPLTALDSQLFAGITYRAWGLLMFFVASALALLPLLLLTVRNLRQQRTAPAMAAVYSQDDFAQVLLSIGLIPLLFAFFNTQMHERYWHAAVLFLAAYGFLRSDYILYIIVSVAYFLNLESVLRYLELRKYSVLVFEPRFVASLFALAIVVGLVKLYRLTAWRKEWHLISRPAPPKIVPDLSLGYQPG</sequence>
<feature type="transmembrane region" description="Helical" evidence="1">
    <location>
        <begin position="86"/>
        <end position="106"/>
    </location>
</feature>
<dbReference type="EMBL" id="JAAVTK010000001">
    <property type="protein sequence ID" value="NKI87926.1"/>
    <property type="molecule type" value="Genomic_DNA"/>
</dbReference>
<organism evidence="2 3">
    <name type="scientific">Hymenobacter artigasi</name>
    <dbReference type="NCBI Taxonomy" id="2719616"/>
    <lineage>
        <taxon>Bacteria</taxon>
        <taxon>Pseudomonadati</taxon>
        <taxon>Bacteroidota</taxon>
        <taxon>Cytophagia</taxon>
        <taxon>Cytophagales</taxon>
        <taxon>Hymenobacteraceae</taxon>
        <taxon>Hymenobacter</taxon>
    </lineage>
</organism>
<name>A0ABX1HFV0_9BACT</name>
<feature type="transmembrane region" description="Helical" evidence="1">
    <location>
        <begin position="227"/>
        <end position="249"/>
    </location>
</feature>
<feature type="transmembrane region" description="Helical" evidence="1">
    <location>
        <begin position="314"/>
        <end position="332"/>
    </location>
</feature>
<feature type="transmembrane region" description="Helical" evidence="1">
    <location>
        <begin position="358"/>
        <end position="378"/>
    </location>
</feature>
<keyword evidence="1" id="KW-0812">Transmembrane</keyword>
<feature type="transmembrane region" description="Helical" evidence="1">
    <location>
        <begin position="194"/>
        <end position="215"/>
    </location>
</feature>
<evidence type="ECO:0000256" key="1">
    <source>
        <dbReference type="SAM" id="Phobius"/>
    </source>
</evidence>
<dbReference type="Proteomes" id="UP000717634">
    <property type="component" value="Unassembled WGS sequence"/>
</dbReference>
<proteinExistence type="predicted"/>
<keyword evidence="3" id="KW-1185">Reference proteome</keyword>